<protein>
    <recommendedName>
        <fullName evidence="8">Rhodopsin domain-containing protein</fullName>
    </recommendedName>
</protein>
<dbReference type="EMBL" id="CP063411">
    <property type="protein sequence ID" value="QSZ36880.1"/>
    <property type="molecule type" value="Genomic_DNA"/>
</dbReference>
<feature type="transmembrane region" description="Helical" evidence="7">
    <location>
        <begin position="6"/>
        <end position="26"/>
    </location>
</feature>
<evidence type="ECO:0000256" key="4">
    <source>
        <dbReference type="ARBA" id="ARBA00023136"/>
    </source>
</evidence>
<proteinExistence type="inferred from homology"/>
<evidence type="ECO:0000256" key="6">
    <source>
        <dbReference type="SAM" id="MobiDB-lite"/>
    </source>
</evidence>
<evidence type="ECO:0000313" key="10">
    <source>
        <dbReference type="Proteomes" id="UP000672032"/>
    </source>
</evidence>
<dbReference type="GO" id="GO:0016020">
    <property type="term" value="C:membrane"/>
    <property type="evidence" value="ECO:0007669"/>
    <property type="project" value="UniProtKB-SubCell"/>
</dbReference>
<keyword evidence="4 7" id="KW-0472">Membrane</keyword>
<evidence type="ECO:0000256" key="1">
    <source>
        <dbReference type="ARBA" id="ARBA00004141"/>
    </source>
</evidence>
<evidence type="ECO:0000256" key="7">
    <source>
        <dbReference type="SAM" id="Phobius"/>
    </source>
</evidence>
<feature type="transmembrane region" description="Helical" evidence="7">
    <location>
        <begin position="38"/>
        <end position="58"/>
    </location>
</feature>
<reference evidence="9" key="1">
    <citation type="submission" date="2020-10" db="EMBL/GenBank/DDBJ databases">
        <title>Genome Sequence of Monilinia vaccinii-corymbosi Sheds Light on Mummy Berry Disease Infection of Blueberry and Mating Type.</title>
        <authorList>
            <person name="Yow A.G."/>
            <person name="Zhang Y."/>
            <person name="Bansal K."/>
            <person name="Eacker S.M."/>
            <person name="Sullivan S."/>
            <person name="Liachko I."/>
            <person name="Cubeta M.A."/>
            <person name="Rollins J.A."/>
            <person name="Ashrafi H."/>
        </authorList>
    </citation>
    <scope>NUCLEOTIDE SEQUENCE</scope>
    <source>
        <strain evidence="9">RL-1</strain>
    </source>
</reference>
<feature type="region of interest" description="Disordered" evidence="6">
    <location>
        <begin position="246"/>
        <end position="265"/>
    </location>
</feature>
<dbReference type="Proteomes" id="UP000672032">
    <property type="component" value="Chromosome 7"/>
</dbReference>
<accession>A0A8A3PP03</accession>
<comment type="subcellular location">
    <subcellularLocation>
        <location evidence="1">Membrane</location>
        <topology evidence="1">Multi-pass membrane protein</topology>
    </subcellularLocation>
</comment>
<comment type="similarity">
    <text evidence="5">Belongs to the SAT4 family.</text>
</comment>
<name>A0A8A3PP03_9HELO</name>
<keyword evidence="10" id="KW-1185">Reference proteome</keyword>
<feature type="region of interest" description="Disordered" evidence="6">
    <location>
        <begin position="278"/>
        <end position="305"/>
    </location>
</feature>
<keyword evidence="3 7" id="KW-1133">Transmembrane helix</keyword>
<sequence>MLGATFAQSAVSAVSDWALALLPIIMLRKTHMPIRVRFIVGGIVACGILASITTLIRISAISAVETMKDFLFTAMALFVWPTVELGVIIFAACMATLQPLLSRLSPHTCPELTIRNEPKLDVPTNLAGNVSDDLEKEIGDDLKFKDSKNFEPEATESLRTIEIHWDRRNVDGNQGCVDATTTVLRGAGGSSSGLDSRELDFERDYPRRNSLLSSEYLLLAINHKRLSGNTLDSEALEVEMEDYPRTQLRPSPRIPNLSPTAFTPSDFSPIIPSPKIRSPSNFSPKILSPKTYSPAGRSAISLPQHSPSLPHIALCMRDSQGFRDSRAVGKSSSI</sequence>
<evidence type="ECO:0000259" key="8">
    <source>
        <dbReference type="Pfam" id="PF20684"/>
    </source>
</evidence>
<dbReference type="InterPro" id="IPR049326">
    <property type="entry name" value="Rhodopsin_dom_fungi"/>
</dbReference>
<dbReference type="OrthoDB" id="3923077at2759"/>
<feature type="domain" description="Rhodopsin" evidence="8">
    <location>
        <begin position="5"/>
        <end position="103"/>
    </location>
</feature>
<keyword evidence="2 7" id="KW-0812">Transmembrane</keyword>
<evidence type="ECO:0000256" key="2">
    <source>
        <dbReference type="ARBA" id="ARBA00022692"/>
    </source>
</evidence>
<evidence type="ECO:0000313" key="9">
    <source>
        <dbReference type="EMBL" id="QSZ36880.1"/>
    </source>
</evidence>
<dbReference type="AlphaFoldDB" id="A0A8A3PP03"/>
<gene>
    <name evidence="9" type="ORF">DSL72_006763</name>
</gene>
<dbReference type="InterPro" id="IPR052337">
    <property type="entry name" value="SAT4-like"/>
</dbReference>
<feature type="transmembrane region" description="Helical" evidence="7">
    <location>
        <begin position="70"/>
        <end position="97"/>
    </location>
</feature>
<evidence type="ECO:0000256" key="5">
    <source>
        <dbReference type="ARBA" id="ARBA00038359"/>
    </source>
</evidence>
<dbReference type="Pfam" id="PF20684">
    <property type="entry name" value="Fung_rhodopsin"/>
    <property type="match status" value="1"/>
</dbReference>
<dbReference type="PANTHER" id="PTHR33048:SF96">
    <property type="entry name" value="INTEGRAL MEMBRANE PROTEIN"/>
    <property type="match status" value="1"/>
</dbReference>
<evidence type="ECO:0000256" key="3">
    <source>
        <dbReference type="ARBA" id="ARBA00022989"/>
    </source>
</evidence>
<organism evidence="9 10">
    <name type="scientific">Monilinia vaccinii-corymbosi</name>
    <dbReference type="NCBI Taxonomy" id="61207"/>
    <lineage>
        <taxon>Eukaryota</taxon>
        <taxon>Fungi</taxon>
        <taxon>Dikarya</taxon>
        <taxon>Ascomycota</taxon>
        <taxon>Pezizomycotina</taxon>
        <taxon>Leotiomycetes</taxon>
        <taxon>Helotiales</taxon>
        <taxon>Sclerotiniaceae</taxon>
        <taxon>Monilinia</taxon>
    </lineage>
</organism>
<dbReference type="PANTHER" id="PTHR33048">
    <property type="entry name" value="PTH11-LIKE INTEGRAL MEMBRANE PROTEIN (AFU_ORTHOLOGUE AFUA_5G11245)"/>
    <property type="match status" value="1"/>
</dbReference>